<keyword evidence="4 6" id="KW-1133">Transmembrane helix</keyword>
<evidence type="ECO:0000256" key="1">
    <source>
        <dbReference type="ARBA" id="ARBA00004651"/>
    </source>
</evidence>
<feature type="transmembrane region" description="Helical" evidence="6">
    <location>
        <begin position="36"/>
        <end position="55"/>
    </location>
</feature>
<evidence type="ECO:0000256" key="6">
    <source>
        <dbReference type="SAM" id="Phobius"/>
    </source>
</evidence>
<dbReference type="CDD" id="cd01949">
    <property type="entry name" value="GGDEF"/>
    <property type="match status" value="1"/>
</dbReference>
<keyword evidence="3 6" id="KW-0812">Transmembrane</keyword>
<feature type="transmembrane region" description="Helical" evidence="6">
    <location>
        <begin position="75"/>
        <end position="94"/>
    </location>
</feature>
<dbReference type="PROSITE" id="PS50887">
    <property type="entry name" value="GGDEF"/>
    <property type="match status" value="1"/>
</dbReference>
<dbReference type="InterPro" id="IPR043128">
    <property type="entry name" value="Rev_trsase/Diguanyl_cyclase"/>
</dbReference>
<dbReference type="AlphaFoldDB" id="A0A4R6BGP1"/>
<proteinExistence type="predicted"/>
<dbReference type="InterPro" id="IPR029787">
    <property type="entry name" value="Nucleotide_cyclase"/>
</dbReference>
<feature type="domain" description="GGDEF" evidence="7">
    <location>
        <begin position="216"/>
        <end position="351"/>
    </location>
</feature>
<dbReference type="Gene3D" id="3.30.70.270">
    <property type="match status" value="1"/>
</dbReference>
<sequence length="353" mass="40116">MIESLIFNVAITISGFYLFHRLQFFEEKEIVFSKNYITMLMTFISCLLLTNPLQFDEVTFVLAFVPLLFLARYTNFIYTMVGAVVTSLVAVFWLGYDLDIAIILLIIAAVTGMIGPFLSYSHFVSIQWLTAISLAIIAASLYFRDLNNPLEYFILIFCSSFILSICSSLMFVDIWRISQLIQRYENEKTMDYLTGLGNVREFDRSLNKLSYEAEHRTIALLLIDIDGFKDVNDAYGHNAGDAVLRQMGQVLTNYIPRTMKAYRNGGEEFSVILTDVTLDAAIKLAESIRKGVKNSAFHLPNKETISLTVSIGVGYLQEKDIKSHRKIFKDADDTLHAAKEQGRDTVMFNPIIK</sequence>
<dbReference type="GO" id="GO:0000155">
    <property type="term" value="F:phosphorelay sensor kinase activity"/>
    <property type="evidence" value="ECO:0007669"/>
    <property type="project" value="InterPro"/>
</dbReference>
<evidence type="ECO:0000256" key="4">
    <source>
        <dbReference type="ARBA" id="ARBA00022989"/>
    </source>
</evidence>
<keyword evidence="5 6" id="KW-0472">Membrane</keyword>
<evidence type="ECO:0000313" key="9">
    <source>
        <dbReference type="Proteomes" id="UP000295310"/>
    </source>
</evidence>
<dbReference type="InterPro" id="IPR011620">
    <property type="entry name" value="Sig_transdc_His_kinase_LytS_TM"/>
</dbReference>
<gene>
    <name evidence="8" type="ORF">ERX27_00385</name>
</gene>
<dbReference type="InterPro" id="IPR000160">
    <property type="entry name" value="GGDEF_dom"/>
</dbReference>
<feature type="transmembrane region" description="Helical" evidence="6">
    <location>
        <begin position="150"/>
        <end position="172"/>
    </location>
</feature>
<dbReference type="GO" id="GO:0043709">
    <property type="term" value="P:cell adhesion involved in single-species biofilm formation"/>
    <property type="evidence" value="ECO:0007669"/>
    <property type="project" value="TreeGrafter"/>
</dbReference>
<comment type="subcellular location">
    <subcellularLocation>
        <location evidence="1">Cell membrane</location>
        <topology evidence="1">Multi-pass membrane protein</topology>
    </subcellularLocation>
</comment>
<dbReference type="Pfam" id="PF00990">
    <property type="entry name" value="GGDEF"/>
    <property type="match status" value="1"/>
</dbReference>
<protein>
    <submittedName>
        <fullName evidence="8">GGDEF domain-containing protein</fullName>
    </submittedName>
</protein>
<comment type="caution">
    <text evidence="8">The sequence shown here is derived from an EMBL/GenBank/DDBJ whole genome shotgun (WGS) entry which is preliminary data.</text>
</comment>
<dbReference type="SMART" id="SM00267">
    <property type="entry name" value="GGDEF"/>
    <property type="match status" value="1"/>
</dbReference>
<feature type="transmembrane region" description="Helical" evidence="6">
    <location>
        <begin position="101"/>
        <end position="120"/>
    </location>
</feature>
<dbReference type="RefSeq" id="WP_133430828.1">
    <property type="nucleotide sequence ID" value="NZ_SCWA01000001.1"/>
</dbReference>
<dbReference type="EMBL" id="SCWA01000001">
    <property type="protein sequence ID" value="TDL98933.1"/>
    <property type="molecule type" value="Genomic_DNA"/>
</dbReference>
<dbReference type="Pfam" id="PF07694">
    <property type="entry name" value="5TM-5TMR_LYT"/>
    <property type="match status" value="1"/>
</dbReference>
<feature type="transmembrane region" description="Helical" evidence="6">
    <location>
        <begin position="6"/>
        <end position="24"/>
    </location>
</feature>
<dbReference type="GO" id="GO:0071555">
    <property type="term" value="P:cell wall organization"/>
    <property type="evidence" value="ECO:0007669"/>
    <property type="project" value="InterPro"/>
</dbReference>
<feature type="transmembrane region" description="Helical" evidence="6">
    <location>
        <begin position="126"/>
        <end position="143"/>
    </location>
</feature>
<name>A0A4R6BGP1_9STAP</name>
<dbReference type="NCBIfam" id="TIGR00254">
    <property type="entry name" value="GGDEF"/>
    <property type="match status" value="1"/>
</dbReference>
<evidence type="ECO:0000313" key="8">
    <source>
        <dbReference type="EMBL" id="TDL98933.1"/>
    </source>
</evidence>
<keyword evidence="2" id="KW-1003">Cell membrane</keyword>
<dbReference type="PANTHER" id="PTHR45138:SF9">
    <property type="entry name" value="DIGUANYLATE CYCLASE DGCM-RELATED"/>
    <property type="match status" value="1"/>
</dbReference>
<dbReference type="FunFam" id="3.30.70.270:FF:000001">
    <property type="entry name" value="Diguanylate cyclase domain protein"/>
    <property type="match status" value="1"/>
</dbReference>
<dbReference type="PANTHER" id="PTHR45138">
    <property type="entry name" value="REGULATORY COMPONENTS OF SENSORY TRANSDUCTION SYSTEM"/>
    <property type="match status" value="1"/>
</dbReference>
<reference evidence="8 9" key="1">
    <citation type="submission" date="2019-01" db="EMBL/GenBank/DDBJ databases">
        <title>Draft genome sequences of the type strains of six Macrococcus species.</title>
        <authorList>
            <person name="Mazhar S."/>
            <person name="Altermann E."/>
            <person name="Hill C."/>
            <person name="Mcauliffe O."/>
        </authorList>
    </citation>
    <scope>NUCLEOTIDE SEQUENCE [LARGE SCALE GENOMIC DNA]</scope>
    <source>
        <strain evidence="8 9">CCM4811</strain>
    </source>
</reference>
<evidence type="ECO:0000256" key="3">
    <source>
        <dbReference type="ARBA" id="ARBA00022692"/>
    </source>
</evidence>
<dbReference type="GO" id="GO:0052621">
    <property type="term" value="F:diguanylate cyclase activity"/>
    <property type="evidence" value="ECO:0007669"/>
    <property type="project" value="TreeGrafter"/>
</dbReference>
<evidence type="ECO:0000256" key="2">
    <source>
        <dbReference type="ARBA" id="ARBA00022475"/>
    </source>
</evidence>
<dbReference type="OrthoDB" id="9759607at2"/>
<dbReference type="InterPro" id="IPR050469">
    <property type="entry name" value="Diguanylate_Cyclase"/>
</dbReference>
<dbReference type="Proteomes" id="UP000295310">
    <property type="component" value="Unassembled WGS sequence"/>
</dbReference>
<organism evidence="8 9">
    <name type="scientific">Macrococcus brunensis</name>
    <dbReference type="NCBI Taxonomy" id="198483"/>
    <lineage>
        <taxon>Bacteria</taxon>
        <taxon>Bacillati</taxon>
        <taxon>Bacillota</taxon>
        <taxon>Bacilli</taxon>
        <taxon>Bacillales</taxon>
        <taxon>Staphylococcaceae</taxon>
        <taxon>Macrococcus</taxon>
    </lineage>
</organism>
<accession>A0A4R6BGP1</accession>
<evidence type="ECO:0000256" key="5">
    <source>
        <dbReference type="ARBA" id="ARBA00023136"/>
    </source>
</evidence>
<dbReference type="GO" id="GO:0005886">
    <property type="term" value="C:plasma membrane"/>
    <property type="evidence" value="ECO:0007669"/>
    <property type="project" value="UniProtKB-SubCell"/>
</dbReference>
<dbReference type="SUPFAM" id="SSF55073">
    <property type="entry name" value="Nucleotide cyclase"/>
    <property type="match status" value="1"/>
</dbReference>
<evidence type="ECO:0000259" key="7">
    <source>
        <dbReference type="PROSITE" id="PS50887"/>
    </source>
</evidence>
<keyword evidence="9" id="KW-1185">Reference proteome</keyword>
<dbReference type="GO" id="GO:1902201">
    <property type="term" value="P:negative regulation of bacterial-type flagellum-dependent cell motility"/>
    <property type="evidence" value="ECO:0007669"/>
    <property type="project" value="TreeGrafter"/>
</dbReference>